<accession>A0A6N9Z5L5</accession>
<gene>
    <name evidence="2" type="ORF">GFD25_08450</name>
</gene>
<organism evidence="2 3">
    <name type="scientific">Bifidobacterium aerophilum</name>
    <dbReference type="NCBI Taxonomy" id="1798155"/>
    <lineage>
        <taxon>Bacteria</taxon>
        <taxon>Bacillati</taxon>
        <taxon>Actinomycetota</taxon>
        <taxon>Actinomycetes</taxon>
        <taxon>Bifidobacteriales</taxon>
        <taxon>Bifidobacteriaceae</taxon>
        <taxon>Bifidobacterium</taxon>
    </lineage>
</organism>
<evidence type="ECO:0000313" key="2">
    <source>
        <dbReference type="EMBL" id="NEG90009.1"/>
    </source>
</evidence>
<protein>
    <submittedName>
        <fullName evidence="2">Extracellular solute-binding protein</fullName>
    </submittedName>
</protein>
<reference evidence="2 3" key="1">
    <citation type="submission" date="2019-10" db="EMBL/GenBank/DDBJ databases">
        <title>Bifidobacterium from non-human primates.</title>
        <authorList>
            <person name="Modesto M."/>
        </authorList>
    </citation>
    <scope>NUCLEOTIDE SEQUENCE [LARGE SCALE GENOMIC DNA]</scope>
    <source>
        <strain evidence="2 3">TRE17</strain>
    </source>
</reference>
<feature type="compositionally biased region" description="Basic and acidic residues" evidence="1">
    <location>
        <begin position="15"/>
        <end position="27"/>
    </location>
</feature>
<proteinExistence type="predicted"/>
<name>A0A6N9Z5L5_9BIFI</name>
<dbReference type="Pfam" id="PF13416">
    <property type="entry name" value="SBP_bac_8"/>
    <property type="match status" value="1"/>
</dbReference>
<keyword evidence="3" id="KW-1185">Reference proteome</keyword>
<dbReference type="InterPro" id="IPR006059">
    <property type="entry name" value="SBP"/>
</dbReference>
<evidence type="ECO:0000313" key="3">
    <source>
        <dbReference type="Proteomes" id="UP000469194"/>
    </source>
</evidence>
<evidence type="ECO:0000256" key="1">
    <source>
        <dbReference type="SAM" id="MobiDB-lite"/>
    </source>
</evidence>
<dbReference type="Gene3D" id="3.40.190.10">
    <property type="entry name" value="Periplasmic binding protein-like II"/>
    <property type="match status" value="1"/>
</dbReference>
<dbReference type="AlphaFoldDB" id="A0A6N9Z5L5"/>
<feature type="region of interest" description="Disordered" evidence="1">
    <location>
        <begin position="1"/>
        <end position="29"/>
    </location>
</feature>
<dbReference type="InterPro" id="IPR050490">
    <property type="entry name" value="Bact_solute-bd_prot1"/>
</dbReference>
<dbReference type="PANTHER" id="PTHR43649">
    <property type="entry name" value="ARABINOSE-BINDING PROTEIN-RELATED"/>
    <property type="match status" value="1"/>
</dbReference>
<sequence>MSLQEARRSAYAAVEENRNRSRKEHPMKSAQKIIATTAVLAMSVTALSACGSSTADSSKGKVYFLNTKPEIVDQLQELADAYTDETGVSVDIQTAASGTNNQTLTSELSKSDGPTMFNLSGFDQYAKFKDYLEPVQDSDAYKLLTDEGKSYAFKDGDTAYTIPYAAEWYGIIYNKKIVNEYAKKSYAVIKSADDITSWDVLKKVMDSMQEHKDDLGLEGAVSTPGLDASDNYRFSSHMARIPLFYELKDLGVTFSLDITGKYMNHYKDLWDTMVKDSLTEPSLIGSGTYEDSTAEFSTGAVAFYPNGVWAYSQIKDNDVADEDLGMLPYYMGNPGEEDYGPAAVYDANWAINKNASAEDKKASLDFIKWMVSSDTGKKALAKEMGFAVPFTTFGENDQPANPLVSAAKEWSESKGKKTVYTANIPGQQWMDNIANPLVEYTQGTGKWDAVVEGFAGSWKTLWDAYKDSTGMLPPADPLS</sequence>
<dbReference type="EMBL" id="WHZW01000017">
    <property type="protein sequence ID" value="NEG90009.1"/>
    <property type="molecule type" value="Genomic_DNA"/>
</dbReference>
<dbReference type="SUPFAM" id="SSF53850">
    <property type="entry name" value="Periplasmic binding protein-like II"/>
    <property type="match status" value="1"/>
</dbReference>
<comment type="caution">
    <text evidence="2">The sequence shown here is derived from an EMBL/GenBank/DDBJ whole genome shotgun (WGS) entry which is preliminary data.</text>
</comment>
<dbReference type="Proteomes" id="UP000469194">
    <property type="component" value="Unassembled WGS sequence"/>
</dbReference>